<reference evidence="10 11" key="1">
    <citation type="journal article" date="2016" name="Nat. Commun.">
        <title>Thousands of microbial genomes shed light on interconnected biogeochemical processes in an aquifer system.</title>
        <authorList>
            <person name="Anantharaman K."/>
            <person name="Brown C.T."/>
            <person name="Hug L.A."/>
            <person name="Sharon I."/>
            <person name="Castelle C.J."/>
            <person name="Probst A.J."/>
            <person name="Thomas B.C."/>
            <person name="Singh A."/>
            <person name="Wilkins M.J."/>
            <person name="Karaoz U."/>
            <person name="Brodie E.L."/>
            <person name="Williams K.H."/>
            <person name="Hubbard S.S."/>
            <person name="Banfield J.F."/>
        </authorList>
    </citation>
    <scope>NUCLEOTIDE SEQUENCE [LARGE SCALE GENOMIC DNA]</scope>
</reference>
<gene>
    <name evidence="10" type="ORF">A3G45_00375</name>
</gene>
<dbReference type="InterPro" id="IPR050953">
    <property type="entry name" value="N4_N6_ade-DNA_methylase"/>
</dbReference>
<evidence type="ECO:0000313" key="11">
    <source>
        <dbReference type="Proteomes" id="UP000178632"/>
    </source>
</evidence>
<comment type="caution">
    <text evidence="10">The sequence shown here is derived from an EMBL/GenBank/DDBJ whole genome shotgun (WGS) entry which is preliminary data.</text>
</comment>
<accession>A0A1G2IQ11</accession>
<dbReference type="SUPFAM" id="SSF53335">
    <property type="entry name" value="S-adenosyl-L-methionine-dependent methyltransferases"/>
    <property type="match status" value="1"/>
</dbReference>
<dbReference type="InterPro" id="IPR025931">
    <property type="entry name" value="TaqI_C"/>
</dbReference>
<feature type="domain" description="Type II methyltransferase M.TaqI-like" evidence="8">
    <location>
        <begin position="437"/>
        <end position="605"/>
    </location>
</feature>
<proteinExistence type="predicted"/>
<dbReference type="InterPro" id="IPR011639">
    <property type="entry name" value="MethylTrfase_TaqI-like_dom"/>
</dbReference>
<dbReference type="GO" id="GO:0009007">
    <property type="term" value="F:site-specific DNA-methyltransferase (adenine-specific) activity"/>
    <property type="evidence" value="ECO:0007669"/>
    <property type="project" value="UniProtKB-EC"/>
</dbReference>
<comment type="catalytic activity">
    <reaction evidence="7">
        <text>a 2'-deoxyadenosine in DNA + S-adenosyl-L-methionine = an N(6)-methyl-2'-deoxyadenosine in DNA + S-adenosyl-L-homocysteine + H(+)</text>
        <dbReference type="Rhea" id="RHEA:15197"/>
        <dbReference type="Rhea" id="RHEA-COMP:12418"/>
        <dbReference type="Rhea" id="RHEA-COMP:12419"/>
        <dbReference type="ChEBI" id="CHEBI:15378"/>
        <dbReference type="ChEBI" id="CHEBI:57856"/>
        <dbReference type="ChEBI" id="CHEBI:59789"/>
        <dbReference type="ChEBI" id="CHEBI:90615"/>
        <dbReference type="ChEBI" id="CHEBI:90616"/>
        <dbReference type="EC" id="2.1.1.72"/>
    </reaction>
</comment>
<dbReference type="GO" id="GO:0032259">
    <property type="term" value="P:methylation"/>
    <property type="evidence" value="ECO:0007669"/>
    <property type="project" value="UniProtKB-KW"/>
</dbReference>
<dbReference type="InterPro" id="IPR002052">
    <property type="entry name" value="DNA_methylase_N6_adenine_CS"/>
</dbReference>
<evidence type="ECO:0000256" key="4">
    <source>
        <dbReference type="ARBA" id="ARBA00022691"/>
    </source>
</evidence>
<keyword evidence="2" id="KW-0489">Methyltransferase</keyword>
<dbReference type="EMBL" id="MHPE01000026">
    <property type="protein sequence ID" value="OGZ76793.1"/>
    <property type="molecule type" value="Genomic_DNA"/>
</dbReference>
<evidence type="ECO:0000256" key="5">
    <source>
        <dbReference type="ARBA" id="ARBA00022747"/>
    </source>
</evidence>
<dbReference type="Pfam" id="PF12950">
    <property type="entry name" value="TaqI_C"/>
    <property type="match status" value="1"/>
</dbReference>
<dbReference type="GO" id="GO:0009307">
    <property type="term" value="P:DNA restriction-modification system"/>
    <property type="evidence" value="ECO:0007669"/>
    <property type="project" value="UniProtKB-KW"/>
</dbReference>
<dbReference type="PANTHER" id="PTHR33841">
    <property type="entry name" value="DNA METHYLTRANSFERASE YEEA-RELATED"/>
    <property type="match status" value="1"/>
</dbReference>
<dbReference type="Pfam" id="PF07669">
    <property type="entry name" value="Eco57I"/>
    <property type="match status" value="1"/>
</dbReference>
<feature type="domain" description="TaqI-like C-terminal specificity" evidence="9">
    <location>
        <begin position="724"/>
        <end position="844"/>
    </location>
</feature>
<evidence type="ECO:0000313" key="10">
    <source>
        <dbReference type="EMBL" id="OGZ76793.1"/>
    </source>
</evidence>
<dbReference type="PANTHER" id="PTHR33841:SF1">
    <property type="entry name" value="DNA METHYLTRANSFERASE A"/>
    <property type="match status" value="1"/>
</dbReference>
<keyword evidence="4" id="KW-0949">S-adenosyl-L-methionine</keyword>
<dbReference type="AlphaFoldDB" id="A0A1G2IQ11"/>
<evidence type="ECO:0000259" key="9">
    <source>
        <dbReference type="Pfam" id="PF12950"/>
    </source>
</evidence>
<keyword evidence="5" id="KW-0680">Restriction system</keyword>
<dbReference type="GO" id="GO:0003677">
    <property type="term" value="F:DNA binding"/>
    <property type="evidence" value="ECO:0007669"/>
    <property type="project" value="UniProtKB-KW"/>
</dbReference>
<dbReference type="Proteomes" id="UP000178632">
    <property type="component" value="Unassembled WGS sequence"/>
</dbReference>
<evidence type="ECO:0000259" key="8">
    <source>
        <dbReference type="Pfam" id="PF07669"/>
    </source>
</evidence>
<sequence>MDFMTQAEAKGAVKKLVEKYEEVLNSGQVKKYTEEETKKDFILPLFAALGWNTEDKREVSAEENIKSGGRVDYGFYVNGIPKLYLEAKRFAADLDDPDYAKQAIRYSWNKSVTYSVLTDFENIKLYNAKIVSDALIHKLIFNVSYREFIEEFEKLRLLSKESLNNGDLDKYAESIGKKYRKISVTDKLSEDLNKCRAILAEGFISWNKDKASSELIDEGVQKLLNRLVFIKVLEDREIEPPIIMPLLNEWKSAKREKPTPLYQSMISKFRELDKIYNSNVFDEHPFEGWDDIENATEKVIDILYSKSKSSEFEYDFKIIPADVLGAVYENYLGYKLEKSKKELSGEGDKKRKEHGIYYTPAFIVDYIVENALGPVLKNCHSLTDLKKIKVLDPACGSGSFLVKAANIILRRYEELDRTLAGDKFRRAMTKVMILGDNLYGVDLDQQAVEICRLNLLTNAAEKKQLLPSLSNNIKNGNSLISGSDKELEKYFGKNWRDKKPFNWEEEFPEVFKQGGFDVIVGNPPYVFARGQNFNDDEKKYYYAHFKLQEYQINTFLLFIERGYTLLKKDGFFGYIIPNNWLTINSFAKLREFLLKNTAGLKIINAVDTVFGHASVDTCLLLFEKQQPNFVETGELKDGKFSFLVKHQPEDFFRQDFIIKIAPLETTNKSWDKMFEKCKLLQDVATVSTGLKAYQIGKGKPEQTEKVKKERQFHSQKQIDKTYLPYLEGVDVKRYELGWSGEYLSYGDWLAEPRKSVPFQGARILVRQIPSPYPHCVNGVFTSEKYLNDINSMVIFEPVKEYDLKYILSIINSKLISHWFVRAFDKFQRKIFPQFKVNELARFPIFPATEAEQKKLILLVDKIMKLKNELRISSENSNEWLKIKEEIEKTDRQIDEEVYKLYGLTEEEVKVVEDKN</sequence>
<keyword evidence="6" id="KW-0238">DNA-binding</keyword>
<dbReference type="Gene3D" id="3.40.50.150">
    <property type="entry name" value="Vaccinia Virus protein VP39"/>
    <property type="match status" value="1"/>
</dbReference>
<organism evidence="10 11">
    <name type="scientific">Candidatus Staskawiczbacteria bacterium RIFCSPLOWO2_12_FULL_37_15</name>
    <dbReference type="NCBI Taxonomy" id="1802218"/>
    <lineage>
        <taxon>Bacteria</taxon>
        <taxon>Candidatus Staskawicziibacteriota</taxon>
    </lineage>
</organism>
<protein>
    <recommendedName>
        <fullName evidence="1">site-specific DNA-methyltransferase (adenine-specific)</fullName>
        <ecNumber evidence="1">2.1.1.72</ecNumber>
    </recommendedName>
</protein>
<evidence type="ECO:0000256" key="6">
    <source>
        <dbReference type="ARBA" id="ARBA00023125"/>
    </source>
</evidence>
<evidence type="ECO:0000256" key="7">
    <source>
        <dbReference type="ARBA" id="ARBA00047942"/>
    </source>
</evidence>
<evidence type="ECO:0000256" key="1">
    <source>
        <dbReference type="ARBA" id="ARBA00011900"/>
    </source>
</evidence>
<evidence type="ECO:0000256" key="2">
    <source>
        <dbReference type="ARBA" id="ARBA00022603"/>
    </source>
</evidence>
<evidence type="ECO:0000256" key="3">
    <source>
        <dbReference type="ARBA" id="ARBA00022679"/>
    </source>
</evidence>
<dbReference type="PROSITE" id="PS00092">
    <property type="entry name" value="N6_MTASE"/>
    <property type="match status" value="1"/>
</dbReference>
<dbReference type="InterPro" id="IPR029063">
    <property type="entry name" value="SAM-dependent_MTases_sf"/>
</dbReference>
<dbReference type="PRINTS" id="PR00507">
    <property type="entry name" value="N12N6MTFRASE"/>
</dbReference>
<keyword evidence="3" id="KW-0808">Transferase</keyword>
<dbReference type="EC" id="2.1.1.72" evidence="1"/>
<name>A0A1G2IQ11_9BACT</name>